<evidence type="ECO:0000313" key="3">
    <source>
        <dbReference type="EMBL" id="RXZ87930.1"/>
    </source>
</evidence>
<dbReference type="EMBL" id="SDPM01000001">
    <property type="protein sequence ID" value="RXZ87930.1"/>
    <property type="molecule type" value="Genomic_DNA"/>
</dbReference>
<dbReference type="Proteomes" id="UP000581087">
    <property type="component" value="Unassembled WGS sequence"/>
</dbReference>
<sequence>MHFALAAGVAGGEGVPLLLVLFLLAGLAELAWGILSLRAGRVILPRTTLAASAILPILAALAALTADDGVPVIPLLAASVFNVVIAASAALALRRDRSGATRREVGPGRAIAGLVLGGLIASGIATPALALTEAGGLAVPHGQLHGDVHSGH</sequence>
<evidence type="ECO:0000256" key="1">
    <source>
        <dbReference type="SAM" id="Phobius"/>
    </source>
</evidence>
<evidence type="ECO:0000313" key="5">
    <source>
        <dbReference type="Proteomes" id="UP000581087"/>
    </source>
</evidence>
<comment type="caution">
    <text evidence="3">The sequence shown here is derived from an EMBL/GenBank/DDBJ whole genome shotgun (WGS) entry which is preliminary data.</text>
</comment>
<keyword evidence="1" id="KW-0812">Transmembrane</keyword>
<dbReference type="RefSeq" id="WP_129172195.1">
    <property type="nucleotide sequence ID" value="NZ_JACCBI010000001.1"/>
</dbReference>
<keyword evidence="1" id="KW-0472">Membrane</keyword>
<keyword evidence="4" id="KW-1185">Reference proteome</keyword>
<feature type="transmembrane region" description="Helical" evidence="1">
    <location>
        <begin position="15"/>
        <end position="35"/>
    </location>
</feature>
<evidence type="ECO:0000313" key="4">
    <source>
        <dbReference type="Proteomes" id="UP000292686"/>
    </source>
</evidence>
<reference evidence="3 4" key="1">
    <citation type="submission" date="2019-01" db="EMBL/GenBank/DDBJ databases">
        <title>Agromyces.</title>
        <authorList>
            <person name="Li J."/>
        </authorList>
    </citation>
    <scope>NUCLEOTIDE SEQUENCE [LARGE SCALE GENOMIC DNA]</scope>
    <source>
        <strain evidence="3 4">DSM 23870</strain>
    </source>
</reference>
<protein>
    <submittedName>
        <fullName evidence="3">Uncharacterized protein</fullName>
    </submittedName>
</protein>
<dbReference type="AlphaFoldDB" id="A0A4Q2MFI7"/>
<accession>A0A4Q2MFI7</accession>
<dbReference type="OrthoDB" id="5124600at2"/>
<feature type="transmembrane region" description="Helical" evidence="1">
    <location>
        <begin position="72"/>
        <end position="93"/>
    </location>
</feature>
<organism evidence="3 4">
    <name type="scientific">Agromyces atrinae</name>
    <dbReference type="NCBI Taxonomy" id="592376"/>
    <lineage>
        <taxon>Bacteria</taxon>
        <taxon>Bacillati</taxon>
        <taxon>Actinomycetota</taxon>
        <taxon>Actinomycetes</taxon>
        <taxon>Micrococcales</taxon>
        <taxon>Microbacteriaceae</taxon>
        <taxon>Agromyces</taxon>
    </lineage>
</organism>
<proteinExistence type="predicted"/>
<dbReference type="EMBL" id="JACCBI010000001">
    <property type="protein sequence ID" value="NYD67901.1"/>
    <property type="molecule type" value="Genomic_DNA"/>
</dbReference>
<dbReference type="Proteomes" id="UP000292686">
    <property type="component" value="Unassembled WGS sequence"/>
</dbReference>
<gene>
    <name evidence="2" type="ORF">BJ972_002420</name>
    <name evidence="3" type="ORF">ESP50_01670</name>
</gene>
<reference evidence="2 5" key="2">
    <citation type="submission" date="2020-07" db="EMBL/GenBank/DDBJ databases">
        <title>Sequencing the genomes of 1000 actinobacteria strains.</title>
        <authorList>
            <person name="Klenk H.-P."/>
        </authorList>
    </citation>
    <scope>NUCLEOTIDE SEQUENCE [LARGE SCALE GENOMIC DNA]</scope>
    <source>
        <strain evidence="2 5">DSM 23870</strain>
    </source>
</reference>
<evidence type="ECO:0000313" key="2">
    <source>
        <dbReference type="EMBL" id="NYD67901.1"/>
    </source>
</evidence>
<keyword evidence="1" id="KW-1133">Transmembrane helix</keyword>
<feature type="transmembrane region" description="Helical" evidence="1">
    <location>
        <begin position="47"/>
        <end position="66"/>
    </location>
</feature>
<name>A0A4Q2MFI7_9MICO</name>